<reference evidence="8 9" key="1">
    <citation type="submission" date="2019-08" db="EMBL/GenBank/DDBJ databases">
        <title>Ulvibacter marinistellae sp. nov., isolated from a starfish, Patiria pectinifera.</title>
        <authorList>
            <person name="Kawano K."/>
            <person name="Ushijima N."/>
            <person name="Kihara M."/>
            <person name="Itoh H."/>
        </authorList>
    </citation>
    <scope>NUCLEOTIDE SEQUENCE [LARGE SCALE GENOMIC DNA]</scope>
    <source>
        <strain evidence="8 9">KK4</strain>
    </source>
</reference>
<keyword evidence="9" id="KW-1185">Reference proteome</keyword>
<dbReference type="Proteomes" id="UP000326994">
    <property type="component" value="Unassembled WGS sequence"/>
</dbReference>
<feature type="transmembrane region" description="Helical" evidence="7">
    <location>
        <begin position="12"/>
        <end position="31"/>
    </location>
</feature>
<comment type="subcellular location">
    <subcellularLocation>
        <location evidence="1">Cell membrane</location>
        <topology evidence="1">Multi-pass membrane protein</topology>
    </subcellularLocation>
</comment>
<evidence type="ECO:0000256" key="2">
    <source>
        <dbReference type="ARBA" id="ARBA00005262"/>
    </source>
</evidence>
<dbReference type="InterPro" id="IPR003370">
    <property type="entry name" value="Chromate_transpt"/>
</dbReference>
<dbReference type="GO" id="GO:0005886">
    <property type="term" value="C:plasma membrane"/>
    <property type="evidence" value="ECO:0007669"/>
    <property type="project" value="UniProtKB-SubCell"/>
</dbReference>
<dbReference type="EMBL" id="BKCF01000001">
    <property type="protein sequence ID" value="GEQ85138.1"/>
    <property type="molecule type" value="Genomic_DNA"/>
</dbReference>
<dbReference type="OrthoDB" id="9788907at2"/>
<accession>A0A5J4FV97</accession>
<proteinExistence type="inferred from homology"/>
<feature type="transmembrane region" description="Helical" evidence="7">
    <location>
        <begin position="360"/>
        <end position="377"/>
    </location>
</feature>
<dbReference type="RefSeq" id="WP_151893070.1">
    <property type="nucleotide sequence ID" value="NZ_BKCF01000001.1"/>
</dbReference>
<feature type="transmembrane region" description="Helical" evidence="7">
    <location>
        <begin position="336"/>
        <end position="353"/>
    </location>
</feature>
<feature type="transmembrane region" description="Helical" evidence="7">
    <location>
        <begin position="143"/>
        <end position="175"/>
    </location>
</feature>
<dbReference type="InterPro" id="IPR014047">
    <property type="entry name" value="Chr_Tranpt_l_chain"/>
</dbReference>
<dbReference type="AlphaFoldDB" id="A0A5J4FV97"/>
<evidence type="ECO:0000313" key="9">
    <source>
        <dbReference type="Proteomes" id="UP000326994"/>
    </source>
</evidence>
<keyword evidence="5 7" id="KW-1133">Transmembrane helix</keyword>
<organism evidence="8 9">
    <name type="scientific">Patiriisocius marinistellae</name>
    <dbReference type="NCBI Taxonomy" id="2494560"/>
    <lineage>
        <taxon>Bacteria</taxon>
        <taxon>Pseudomonadati</taxon>
        <taxon>Bacteroidota</taxon>
        <taxon>Flavobacteriia</taxon>
        <taxon>Flavobacteriales</taxon>
        <taxon>Flavobacteriaceae</taxon>
        <taxon>Patiriisocius</taxon>
    </lineage>
</organism>
<evidence type="ECO:0000256" key="1">
    <source>
        <dbReference type="ARBA" id="ARBA00004651"/>
    </source>
</evidence>
<evidence type="ECO:0000313" key="8">
    <source>
        <dbReference type="EMBL" id="GEQ85138.1"/>
    </source>
</evidence>
<evidence type="ECO:0000256" key="6">
    <source>
        <dbReference type="ARBA" id="ARBA00023136"/>
    </source>
</evidence>
<name>A0A5J4FV97_9FLAO</name>
<sequence length="378" mass="41006">MSTKNSLKELSLVFLKLGFFAFGGPAAHIAMMEDEVVTKRKWMTRQHFLDLVGATNLIPGPNSTEMTMHCGHERAGVKGLFVAGFSFVFPAVIITLILAWLYTQYGELPEIKPFVAGIQPAVLVIIASAIFKLGKKALKNWELAIIGLLVLAASLYGVNEIFALLAGGLLGMLYFFLKSKVINTSVNNISPFLLFLFSTEVATKLTSLNIFWTFLKVGSILYGSGYVLFAYLDAELVTTGLLSRPALIEAIGIGQFTPGPVLSTATFIGYQLGGFWGAIGATLGIFLPSFLFVWILNPLVPIMQKSKLLRGFLDSVNIAAVAVMISVLLTMARETLVAWPAVIIAIISAILVFGFKKLSVIWVVIAGAILGYLLQFLI</sequence>
<keyword evidence="3" id="KW-1003">Cell membrane</keyword>
<dbReference type="GO" id="GO:0015109">
    <property type="term" value="F:chromate transmembrane transporter activity"/>
    <property type="evidence" value="ECO:0007669"/>
    <property type="project" value="InterPro"/>
</dbReference>
<evidence type="ECO:0000256" key="4">
    <source>
        <dbReference type="ARBA" id="ARBA00022692"/>
    </source>
</evidence>
<dbReference type="PANTHER" id="PTHR33567">
    <property type="entry name" value="CHROMATE ION TRANSPORTER (EUROFUNG)"/>
    <property type="match status" value="1"/>
</dbReference>
<feature type="transmembrane region" description="Helical" evidence="7">
    <location>
        <begin position="181"/>
        <end position="198"/>
    </location>
</feature>
<feature type="transmembrane region" description="Helical" evidence="7">
    <location>
        <begin position="80"/>
        <end position="102"/>
    </location>
</feature>
<comment type="similarity">
    <text evidence="2">Belongs to the chromate ion transporter (CHR) (TC 2.A.51) family.</text>
</comment>
<evidence type="ECO:0000256" key="5">
    <source>
        <dbReference type="ARBA" id="ARBA00022989"/>
    </source>
</evidence>
<feature type="transmembrane region" description="Helical" evidence="7">
    <location>
        <begin position="210"/>
        <end position="232"/>
    </location>
</feature>
<gene>
    <name evidence="8" type="ORF">ULMS_06460</name>
</gene>
<keyword evidence="4 7" id="KW-0812">Transmembrane</keyword>
<evidence type="ECO:0000256" key="7">
    <source>
        <dbReference type="SAM" id="Phobius"/>
    </source>
</evidence>
<feature type="transmembrane region" description="Helical" evidence="7">
    <location>
        <begin position="308"/>
        <end position="330"/>
    </location>
</feature>
<feature type="transmembrane region" description="Helical" evidence="7">
    <location>
        <begin position="275"/>
        <end position="296"/>
    </location>
</feature>
<feature type="transmembrane region" description="Helical" evidence="7">
    <location>
        <begin position="114"/>
        <end position="131"/>
    </location>
</feature>
<keyword evidence="6 7" id="KW-0472">Membrane</keyword>
<evidence type="ECO:0000256" key="3">
    <source>
        <dbReference type="ARBA" id="ARBA00022475"/>
    </source>
</evidence>
<dbReference type="PIRSF" id="PIRSF004810">
    <property type="entry name" value="ChrA"/>
    <property type="match status" value="1"/>
</dbReference>
<comment type="caution">
    <text evidence="8">The sequence shown here is derived from an EMBL/GenBank/DDBJ whole genome shotgun (WGS) entry which is preliminary data.</text>
</comment>
<protein>
    <submittedName>
        <fullName evidence="8">Chromate transporter</fullName>
    </submittedName>
</protein>
<dbReference type="Pfam" id="PF02417">
    <property type="entry name" value="Chromate_transp"/>
    <property type="match status" value="2"/>
</dbReference>
<dbReference type="PANTHER" id="PTHR33567:SF3">
    <property type="entry name" value="CHROMATE ION TRANSPORTER (EUROFUNG)"/>
    <property type="match status" value="1"/>
</dbReference>
<dbReference type="NCBIfam" id="TIGR00937">
    <property type="entry name" value="2A51"/>
    <property type="match status" value="1"/>
</dbReference>